<dbReference type="PANTHER" id="PTHR42681">
    <property type="entry name" value="MALONYL-COA-ACYL CARRIER PROTEIN TRANSACYLASE, MITOCHONDRIAL"/>
    <property type="match status" value="1"/>
</dbReference>
<dbReference type="InterPro" id="IPR001227">
    <property type="entry name" value="Ac_transferase_dom_sf"/>
</dbReference>
<dbReference type="AlphaFoldDB" id="A0A235BBD9"/>
<dbReference type="GO" id="GO:0004314">
    <property type="term" value="F:[acyl-carrier-protein] S-malonyltransferase activity"/>
    <property type="evidence" value="ECO:0007669"/>
    <property type="project" value="UniProtKB-EC"/>
</dbReference>
<dbReference type="SMART" id="SM00827">
    <property type="entry name" value="PKS_AT"/>
    <property type="match status" value="1"/>
</dbReference>
<evidence type="ECO:0000256" key="3">
    <source>
        <dbReference type="ARBA" id="ARBA00023315"/>
    </source>
</evidence>
<keyword evidence="7" id="KW-1185">Reference proteome</keyword>
<dbReference type="OrthoDB" id="2829092at2"/>
<proteinExistence type="predicted"/>
<dbReference type="SUPFAM" id="SSF52151">
    <property type="entry name" value="FabD/lysophospholipase-like"/>
    <property type="match status" value="1"/>
</dbReference>
<keyword evidence="2" id="KW-0808">Transferase</keyword>
<reference evidence="6 7" key="1">
    <citation type="submission" date="2017-07" db="EMBL/GenBank/DDBJ databases">
        <title>The genome sequence of Paludifilum halophilum highlights mechanisms for microbial adaptation to high salt environemnts.</title>
        <authorList>
            <person name="Belbahri L."/>
        </authorList>
    </citation>
    <scope>NUCLEOTIDE SEQUENCE [LARGE SCALE GENOMIC DNA]</scope>
    <source>
        <strain evidence="6 7">DSM 102817</strain>
    </source>
</reference>
<dbReference type="PANTHER" id="PTHR42681:SF1">
    <property type="entry name" value="MALONYL-COA-ACYL CARRIER PROTEIN TRANSACYLASE, MITOCHONDRIAL"/>
    <property type="match status" value="1"/>
</dbReference>
<feature type="domain" description="Malonyl-CoA:ACP transacylase (MAT)" evidence="5">
    <location>
        <begin position="20"/>
        <end position="303"/>
    </location>
</feature>
<dbReference type="RefSeq" id="WP_094262724.1">
    <property type="nucleotide sequence ID" value="NZ_NOWF01000001.1"/>
</dbReference>
<evidence type="ECO:0000256" key="1">
    <source>
        <dbReference type="ARBA" id="ARBA00013258"/>
    </source>
</evidence>
<evidence type="ECO:0000313" key="6">
    <source>
        <dbReference type="EMBL" id="OYD09624.1"/>
    </source>
</evidence>
<dbReference type="Gene3D" id="3.30.70.250">
    <property type="entry name" value="Malonyl-CoA ACP transacylase, ACP-binding"/>
    <property type="match status" value="1"/>
</dbReference>
<gene>
    <name evidence="6" type="ORF">CHM34_01030</name>
</gene>
<evidence type="ECO:0000256" key="4">
    <source>
        <dbReference type="ARBA" id="ARBA00048462"/>
    </source>
</evidence>
<dbReference type="EMBL" id="NOWF01000001">
    <property type="protein sequence ID" value="OYD09624.1"/>
    <property type="molecule type" value="Genomic_DNA"/>
</dbReference>
<evidence type="ECO:0000259" key="5">
    <source>
        <dbReference type="SMART" id="SM00827"/>
    </source>
</evidence>
<dbReference type="Gene3D" id="3.40.366.10">
    <property type="entry name" value="Malonyl-Coenzyme A Acyl Carrier Protein, domain 2"/>
    <property type="match status" value="1"/>
</dbReference>
<comment type="caution">
    <text evidence="6">The sequence shown here is derived from an EMBL/GenBank/DDBJ whole genome shotgun (WGS) entry which is preliminary data.</text>
</comment>
<evidence type="ECO:0000313" key="7">
    <source>
        <dbReference type="Proteomes" id="UP000215459"/>
    </source>
</evidence>
<evidence type="ECO:0000256" key="2">
    <source>
        <dbReference type="ARBA" id="ARBA00022679"/>
    </source>
</evidence>
<dbReference type="GO" id="GO:0006633">
    <property type="term" value="P:fatty acid biosynthetic process"/>
    <property type="evidence" value="ECO:0007669"/>
    <property type="project" value="TreeGrafter"/>
</dbReference>
<organism evidence="6 7">
    <name type="scientific">Paludifilum halophilum</name>
    <dbReference type="NCBI Taxonomy" id="1642702"/>
    <lineage>
        <taxon>Bacteria</taxon>
        <taxon>Bacillati</taxon>
        <taxon>Bacillota</taxon>
        <taxon>Bacilli</taxon>
        <taxon>Bacillales</taxon>
        <taxon>Thermoactinomycetaceae</taxon>
        <taxon>Paludifilum</taxon>
    </lineage>
</organism>
<name>A0A235BBD9_9BACL</name>
<keyword evidence="3" id="KW-0012">Acyltransferase</keyword>
<dbReference type="EC" id="2.3.1.39" evidence="1"/>
<accession>A0A235BBD9</accession>
<dbReference type="InterPro" id="IPR014043">
    <property type="entry name" value="Acyl_transferase_dom"/>
</dbReference>
<dbReference type="Proteomes" id="UP000215459">
    <property type="component" value="Unassembled WGS sequence"/>
</dbReference>
<dbReference type="GO" id="GO:0005829">
    <property type="term" value="C:cytosol"/>
    <property type="evidence" value="ECO:0007669"/>
    <property type="project" value="TreeGrafter"/>
</dbReference>
<dbReference type="InterPro" id="IPR016035">
    <property type="entry name" value="Acyl_Trfase/lysoPLipase"/>
</dbReference>
<sequence>MTKTAVLFPSQMYIEPSEYRELFDQSPVMRNKFAEASQTLGFDLVDVFFSENLDEVNRGIVARPAIASISSALYEWVRDDIPSPSYLAGLSLGQLTAAHISGALTFSDLIRMTYTMALLEEEHFAGKGYGVHFFYNIDIDKLLVAMEEMESQGHYLKACAYTANNQMIVCGSLYSMEELNLRALELGGIGVEIPYGPPAHCSLMEEVKHEFSLNWYYADGVRKPKIPLICNISTEELDDENGIRHGLVEQYSSTVKWAQTIEKMAALGVERLVVMGPGNFIYKSLSFMSVSFEVECYLGLQDMIEKGMARRTAE</sequence>
<dbReference type="InterPro" id="IPR050858">
    <property type="entry name" value="Mal-CoA-ACP_Trans/PKS_FabD"/>
</dbReference>
<protein>
    <recommendedName>
        <fullName evidence="1">[acyl-carrier-protein] S-malonyltransferase</fullName>
        <ecNumber evidence="1">2.3.1.39</ecNumber>
    </recommendedName>
</protein>
<comment type="catalytic activity">
    <reaction evidence="4">
        <text>holo-[ACP] + malonyl-CoA = malonyl-[ACP] + CoA</text>
        <dbReference type="Rhea" id="RHEA:41792"/>
        <dbReference type="Rhea" id="RHEA-COMP:9623"/>
        <dbReference type="Rhea" id="RHEA-COMP:9685"/>
        <dbReference type="ChEBI" id="CHEBI:57287"/>
        <dbReference type="ChEBI" id="CHEBI:57384"/>
        <dbReference type="ChEBI" id="CHEBI:64479"/>
        <dbReference type="ChEBI" id="CHEBI:78449"/>
        <dbReference type="EC" id="2.3.1.39"/>
    </reaction>
</comment>